<evidence type="ECO:0000313" key="2">
    <source>
        <dbReference type="EMBL" id="CAB1434709.1"/>
    </source>
</evidence>
<comment type="caution">
    <text evidence="2">The sequence shown here is derived from an EMBL/GenBank/DDBJ whole genome shotgun (WGS) entry which is preliminary data.</text>
</comment>
<evidence type="ECO:0000313" key="3">
    <source>
        <dbReference type="Proteomes" id="UP001153269"/>
    </source>
</evidence>
<name>A0A9N7YRF9_PLEPL</name>
<evidence type="ECO:0000256" key="1">
    <source>
        <dbReference type="SAM" id="MobiDB-lite"/>
    </source>
</evidence>
<reference evidence="2" key="1">
    <citation type="submission" date="2020-03" db="EMBL/GenBank/DDBJ databases">
        <authorList>
            <person name="Weist P."/>
        </authorList>
    </citation>
    <scope>NUCLEOTIDE SEQUENCE</scope>
</reference>
<keyword evidence="3" id="KW-1185">Reference proteome</keyword>
<organism evidence="2 3">
    <name type="scientific">Pleuronectes platessa</name>
    <name type="common">European plaice</name>
    <dbReference type="NCBI Taxonomy" id="8262"/>
    <lineage>
        <taxon>Eukaryota</taxon>
        <taxon>Metazoa</taxon>
        <taxon>Chordata</taxon>
        <taxon>Craniata</taxon>
        <taxon>Vertebrata</taxon>
        <taxon>Euteleostomi</taxon>
        <taxon>Actinopterygii</taxon>
        <taxon>Neopterygii</taxon>
        <taxon>Teleostei</taxon>
        <taxon>Neoteleostei</taxon>
        <taxon>Acanthomorphata</taxon>
        <taxon>Carangaria</taxon>
        <taxon>Pleuronectiformes</taxon>
        <taxon>Pleuronectoidei</taxon>
        <taxon>Pleuronectidae</taxon>
        <taxon>Pleuronectes</taxon>
    </lineage>
</organism>
<protein>
    <submittedName>
        <fullName evidence="2">Uncharacterized protein</fullName>
    </submittedName>
</protein>
<dbReference type="AlphaFoldDB" id="A0A9N7YRF9"/>
<sequence length="160" mass="17613">MGSDEVQGQTEARVSYCLTTAELHPHEAPVQLPDLEDAPPCDRGGSGVRSGDRRFFVQRRGPAWEAVVSPLSSPPFPTSLIYVFPFFIHFFIARPQTFPLFLAALFTSPVAEYFLRRGNPEVKSAGESVSAPGASAITERWTLTRGKEGWRRTADELTGS</sequence>
<accession>A0A9N7YRF9</accession>
<dbReference type="EMBL" id="CADEAL010001684">
    <property type="protein sequence ID" value="CAB1434709.1"/>
    <property type="molecule type" value="Genomic_DNA"/>
</dbReference>
<feature type="region of interest" description="Disordered" evidence="1">
    <location>
        <begin position="30"/>
        <end position="49"/>
    </location>
</feature>
<dbReference type="Proteomes" id="UP001153269">
    <property type="component" value="Unassembled WGS sequence"/>
</dbReference>
<proteinExistence type="predicted"/>
<gene>
    <name evidence="2" type="ORF">PLEPLA_LOCUS22757</name>
</gene>